<dbReference type="EMBL" id="PDUG01000005">
    <property type="protein sequence ID" value="PIC24325.1"/>
    <property type="molecule type" value="Genomic_DNA"/>
</dbReference>
<feature type="transmembrane region" description="Helical" evidence="1">
    <location>
        <begin position="49"/>
        <end position="69"/>
    </location>
</feature>
<dbReference type="PANTHER" id="PTHR46000:SF6">
    <property type="entry name" value="SEVEN TM RECEPTOR"/>
    <property type="match status" value="1"/>
</dbReference>
<keyword evidence="1" id="KW-0812">Transmembrane</keyword>
<evidence type="ECO:0000256" key="1">
    <source>
        <dbReference type="SAM" id="Phobius"/>
    </source>
</evidence>
<name>A0A2G5TAA5_9PELO</name>
<dbReference type="PANTHER" id="PTHR46000">
    <property type="entry name" value="SEVEN TM RECEPTOR-RELATED"/>
    <property type="match status" value="1"/>
</dbReference>
<feature type="transmembrane region" description="Helical" evidence="1">
    <location>
        <begin position="102"/>
        <end position="121"/>
    </location>
</feature>
<dbReference type="AlphaFoldDB" id="A0A2G5TAA5"/>
<evidence type="ECO:0000313" key="2">
    <source>
        <dbReference type="EMBL" id="PIC24325.1"/>
    </source>
</evidence>
<feature type="transmembrane region" description="Helical" evidence="1">
    <location>
        <begin position="75"/>
        <end position="95"/>
    </location>
</feature>
<dbReference type="InterPro" id="IPR019428">
    <property type="entry name" value="7TM_GPCR_serpentine_rcpt_Str"/>
</dbReference>
<evidence type="ECO:0000313" key="3">
    <source>
        <dbReference type="Proteomes" id="UP000230233"/>
    </source>
</evidence>
<sequence>MPTAGNYLRWITICQALPQIGLYTSIGFGSIVLFLNFCGAQKMFGPYKYIVNSFTILGMIFAIVDIIVYPITAPTIILFTPVFIIILLPFFDLSVSIPSGPFLGLFTLYPAMDSIIVMYVVSQYRQTAKKLYQDFRKALDSFKQARATVHYAIPTTIYAGTLYFFCPPDENGDESLKDFVLESYQLEIEDLPRLEIIPLDANGFRLKNLSFLVTGLLIMFFHYFIILYCGLRMNQNIREALCKMSKGQQKLQRQFFRALVIQSVGPTVFLIIPVAPILAIPFVSMYLDIEISVQTGWLYSMVGLFPPFDSISFMWIVTEYKHVIKNKLLLLLNKSSDNLSTTSQMKVIDKN</sequence>
<protein>
    <recommendedName>
        <fullName evidence="4">Seven TM Receptor</fullName>
    </recommendedName>
</protein>
<reference evidence="3" key="1">
    <citation type="submission" date="2017-10" db="EMBL/GenBank/DDBJ databases">
        <title>Rapid genome shrinkage in a self-fertile nematode reveals novel sperm competition proteins.</title>
        <authorList>
            <person name="Yin D."/>
            <person name="Schwarz E.M."/>
            <person name="Thomas C.G."/>
            <person name="Felde R.L."/>
            <person name="Korf I.F."/>
            <person name="Cutter A.D."/>
            <person name="Schartner C.M."/>
            <person name="Ralston E.J."/>
            <person name="Meyer B.J."/>
            <person name="Haag E.S."/>
        </authorList>
    </citation>
    <scope>NUCLEOTIDE SEQUENCE [LARGE SCALE GENOMIC DNA]</scope>
    <source>
        <strain evidence="3">JU1422</strain>
    </source>
</reference>
<dbReference type="Proteomes" id="UP000230233">
    <property type="component" value="Chromosome V"/>
</dbReference>
<evidence type="ECO:0008006" key="4">
    <source>
        <dbReference type="Google" id="ProtNLM"/>
    </source>
</evidence>
<keyword evidence="1" id="KW-0472">Membrane</keyword>
<accession>A0A2G5TAA5</accession>
<dbReference type="Pfam" id="PF10326">
    <property type="entry name" value="7TM_GPCR_Str"/>
    <property type="match status" value="3"/>
</dbReference>
<comment type="caution">
    <text evidence="2">The sequence shown here is derived from an EMBL/GenBank/DDBJ whole genome shotgun (WGS) entry which is preliminary data.</text>
</comment>
<keyword evidence="1" id="KW-1133">Transmembrane helix</keyword>
<organism evidence="2 3">
    <name type="scientific">Caenorhabditis nigoni</name>
    <dbReference type="NCBI Taxonomy" id="1611254"/>
    <lineage>
        <taxon>Eukaryota</taxon>
        <taxon>Metazoa</taxon>
        <taxon>Ecdysozoa</taxon>
        <taxon>Nematoda</taxon>
        <taxon>Chromadorea</taxon>
        <taxon>Rhabditida</taxon>
        <taxon>Rhabditina</taxon>
        <taxon>Rhabditomorpha</taxon>
        <taxon>Rhabditoidea</taxon>
        <taxon>Rhabditidae</taxon>
        <taxon>Peloderinae</taxon>
        <taxon>Caenorhabditis</taxon>
    </lineage>
</organism>
<feature type="transmembrane region" description="Helical" evidence="1">
    <location>
        <begin position="255"/>
        <end position="284"/>
    </location>
</feature>
<feature type="transmembrane region" description="Helical" evidence="1">
    <location>
        <begin position="209"/>
        <end position="234"/>
    </location>
</feature>
<feature type="transmembrane region" description="Helical" evidence="1">
    <location>
        <begin position="20"/>
        <end position="37"/>
    </location>
</feature>
<keyword evidence="3" id="KW-1185">Reference proteome</keyword>
<dbReference type="STRING" id="1611254.A0A2G5TAA5"/>
<feature type="transmembrane region" description="Helical" evidence="1">
    <location>
        <begin position="296"/>
        <end position="317"/>
    </location>
</feature>
<proteinExistence type="predicted"/>
<gene>
    <name evidence="2" type="primary">Cnig_chr_V.g17707</name>
    <name evidence="2" type="ORF">B9Z55_017707</name>
</gene>